<keyword evidence="3" id="KW-1185">Reference proteome</keyword>
<name>A0A5B7I1U9_PORTR</name>
<feature type="compositionally biased region" description="Basic and acidic residues" evidence="1">
    <location>
        <begin position="125"/>
        <end position="136"/>
    </location>
</feature>
<dbReference type="EMBL" id="VSRR010048830">
    <property type="protein sequence ID" value="MPC78590.1"/>
    <property type="molecule type" value="Genomic_DNA"/>
</dbReference>
<gene>
    <name evidence="2" type="ORF">E2C01_073081</name>
</gene>
<reference evidence="2 3" key="1">
    <citation type="submission" date="2019-05" db="EMBL/GenBank/DDBJ databases">
        <title>Another draft genome of Portunus trituberculatus and its Hox gene families provides insights of decapod evolution.</title>
        <authorList>
            <person name="Jeong J.-H."/>
            <person name="Song I."/>
            <person name="Kim S."/>
            <person name="Choi T."/>
            <person name="Kim D."/>
            <person name="Ryu S."/>
            <person name="Kim W."/>
        </authorList>
    </citation>
    <scope>NUCLEOTIDE SEQUENCE [LARGE SCALE GENOMIC DNA]</scope>
    <source>
        <tissue evidence="2">Muscle</tissue>
    </source>
</reference>
<accession>A0A5B7I1U9</accession>
<evidence type="ECO:0000313" key="3">
    <source>
        <dbReference type="Proteomes" id="UP000324222"/>
    </source>
</evidence>
<evidence type="ECO:0000256" key="1">
    <source>
        <dbReference type="SAM" id="MobiDB-lite"/>
    </source>
</evidence>
<feature type="region of interest" description="Disordered" evidence="1">
    <location>
        <begin position="116"/>
        <end position="136"/>
    </location>
</feature>
<organism evidence="2 3">
    <name type="scientific">Portunus trituberculatus</name>
    <name type="common">Swimming crab</name>
    <name type="synonym">Neptunus trituberculatus</name>
    <dbReference type="NCBI Taxonomy" id="210409"/>
    <lineage>
        <taxon>Eukaryota</taxon>
        <taxon>Metazoa</taxon>
        <taxon>Ecdysozoa</taxon>
        <taxon>Arthropoda</taxon>
        <taxon>Crustacea</taxon>
        <taxon>Multicrustacea</taxon>
        <taxon>Malacostraca</taxon>
        <taxon>Eumalacostraca</taxon>
        <taxon>Eucarida</taxon>
        <taxon>Decapoda</taxon>
        <taxon>Pleocyemata</taxon>
        <taxon>Brachyura</taxon>
        <taxon>Eubrachyura</taxon>
        <taxon>Portunoidea</taxon>
        <taxon>Portunidae</taxon>
        <taxon>Portuninae</taxon>
        <taxon>Portunus</taxon>
    </lineage>
</organism>
<comment type="caution">
    <text evidence="2">The sequence shown here is derived from an EMBL/GenBank/DDBJ whole genome shotgun (WGS) entry which is preliminary data.</text>
</comment>
<evidence type="ECO:0000313" key="2">
    <source>
        <dbReference type="EMBL" id="MPC78590.1"/>
    </source>
</evidence>
<sequence>MSALGAPRVPFFYIIDACLAGSPPRVSGSNVVAYHYIESNLVRTLQRRKSGSKHCQRAPYFMTSEENTFKLMRRHRETGLGNTRESLWGLRHSPPSVDAESRIVGVVNVILEANNRRSRRRRKAERASERPRGRES</sequence>
<dbReference type="AlphaFoldDB" id="A0A5B7I1U9"/>
<protein>
    <submittedName>
        <fullName evidence="2">Uncharacterized protein</fullName>
    </submittedName>
</protein>
<proteinExistence type="predicted"/>
<dbReference type="Proteomes" id="UP000324222">
    <property type="component" value="Unassembled WGS sequence"/>
</dbReference>